<evidence type="ECO:0000313" key="3">
    <source>
        <dbReference type="EMBL" id="RGQ39344.1"/>
    </source>
</evidence>
<dbReference type="EMBL" id="QRTC01000034">
    <property type="protein sequence ID" value="RGQ39344.1"/>
    <property type="molecule type" value="Genomic_DNA"/>
</dbReference>
<dbReference type="GO" id="GO:0005737">
    <property type="term" value="C:cytoplasm"/>
    <property type="evidence" value="ECO:0007669"/>
    <property type="project" value="TreeGrafter"/>
</dbReference>
<evidence type="ECO:0000256" key="1">
    <source>
        <dbReference type="PIRSR" id="PIRSR613078-1"/>
    </source>
</evidence>
<comment type="caution">
    <text evidence="3">The sequence shown here is derived from an EMBL/GenBank/DDBJ whole genome shotgun (WGS) entry which is preliminary data.</text>
</comment>
<accession>A0A412AWN0</accession>
<dbReference type="PANTHER" id="PTHR48100">
    <property type="entry name" value="BROAD-SPECIFICITY PHOSPHATASE YOR283W-RELATED"/>
    <property type="match status" value="1"/>
</dbReference>
<evidence type="ECO:0000313" key="4">
    <source>
        <dbReference type="Proteomes" id="UP000284751"/>
    </source>
</evidence>
<feature type="binding site" evidence="2">
    <location>
        <begin position="10"/>
        <end position="17"/>
    </location>
    <ligand>
        <name>substrate</name>
    </ligand>
</feature>
<dbReference type="GO" id="GO:0016791">
    <property type="term" value="F:phosphatase activity"/>
    <property type="evidence" value="ECO:0007669"/>
    <property type="project" value="TreeGrafter"/>
</dbReference>
<gene>
    <name evidence="3" type="ORF">DWY99_09070</name>
</gene>
<dbReference type="InterPro" id="IPR050275">
    <property type="entry name" value="PGM_Phosphatase"/>
</dbReference>
<organism evidence="3 4">
    <name type="scientific">[Clostridium] leptum</name>
    <dbReference type="NCBI Taxonomy" id="1535"/>
    <lineage>
        <taxon>Bacteria</taxon>
        <taxon>Bacillati</taxon>
        <taxon>Bacillota</taxon>
        <taxon>Clostridia</taxon>
        <taxon>Eubacteriales</taxon>
        <taxon>Oscillospiraceae</taxon>
        <taxon>Oscillospiraceae incertae sedis</taxon>
    </lineage>
</organism>
<protein>
    <submittedName>
        <fullName evidence="3">Histidine phosphatase family protein</fullName>
    </submittedName>
</protein>
<dbReference type="InterPro" id="IPR013078">
    <property type="entry name" value="His_Pase_superF_clade-1"/>
</dbReference>
<feature type="active site" description="Tele-phosphohistidine intermediate" evidence="1">
    <location>
        <position position="11"/>
    </location>
</feature>
<feature type="active site" description="Proton donor/acceptor" evidence="1">
    <location>
        <position position="82"/>
    </location>
</feature>
<dbReference type="SMART" id="SM00855">
    <property type="entry name" value="PGAM"/>
    <property type="match status" value="1"/>
</dbReference>
<proteinExistence type="predicted"/>
<dbReference type="CDD" id="cd07040">
    <property type="entry name" value="HP"/>
    <property type="match status" value="1"/>
</dbReference>
<dbReference type="AlphaFoldDB" id="A0A412AWN0"/>
<sequence>MKSYQIHFIRHGATTANREGRYVGITDIPLSREGIGKLEDMNRRYSYPGAPVFYVSPLKRCVETCKIIYPQVTPILVPALSECNFGEWEGKTAEELKGNPKFQQWLENGQKTAPPGGESGEDFTIRVLNAFDKLVEGMLRTGTTQAVVVTHGGVIMTVLSAYGIPKAGFYDWIVGNGCGYSVRITPGLWMRDKVMEVYAKVPKDLDEEQDGDLKYIRNIVREAADRAYGTGETGKKT</sequence>
<dbReference type="SUPFAM" id="SSF53254">
    <property type="entry name" value="Phosphoglycerate mutase-like"/>
    <property type="match status" value="1"/>
</dbReference>
<dbReference type="PANTHER" id="PTHR48100:SF59">
    <property type="entry name" value="ADENOSYLCOBALAMIN_ALPHA-RIBAZOLE PHOSPHATASE"/>
    <property type="match status" value="1"/>
</dbReference>
<dbReference type="InterPro" id="IPR029033">
    <property type="entry name" value="His_PPase_superfam"/>
</dbReference>
<dbReference type="Proteomes" id="UP000284751">
    <property type="component" value="Unassembled WGS sequence"/>
</dbReference>
<evidence type="ECO:0000256" key="2">
    <source>
        <dbReference type="PIRSR" id="PIRSR613078-2"/>
    </source>
</evidence>
<reference evidence="3 4" key="1">
    <citation type="submission" date="2018-08" db="EMBL/GenBank/DDBJ databases">
        <title>A genome reference for cultivated species of the human gut microbiota.</title>
        <authorList>
            <person name="Zou Y."/>
            <person name="Xue W."/>
            <person name="Luo G."/>
        </authorList>
    </citation>
    <scope>NUCLEOTIDE SEQUENCE [LARGE SCALE GENOMIC DNA]</scope>
    <source>
        <strain evidence="3 4">AF28-26</strain>
    </source>
</reference>
<dbReference type="Gene3D" id="3.40.50.1240">
    <property type="entry name" value="Phosphoglycerate mutase-like"/>
    <property type="match status" value="1"/>
</dbReference>
<dbReference type="Pfam" id="PF00300">
    <property type="entry name" value="His_Phos_1"/>
    <property type="match status" value="1"/>
</dbReference>
<name>A0A412AWN0_9FIRM</name>
<feature type="binding site" evidence="2">
    <location>
        <position position="60"/>
    </location>
    <ligand>
        <name>substrate</name>
    </ligand>
</feature>